<dbReference type="InterPro" id="IPR044068">
    <property type="entry name" value="CB"/>
</dbReference>
<evidence type="ECO:0000259" key="3">
    <source>
        <dbReference type="PROSITE" id="PS51898"/>
    </source>
</evidence>
<sequence length="282" mass="31080">MASVDQLPSGLWHVRVRRKGYPAQRKSFARKEDAEAWARRAEGDLDRGQWTDRASGETITLHALLVDYMREVAPLKRGAEVEIIRLRSLQRDPISSYSLLAISPAVVARWRDARLAGGAQGSTVNRELNLVSAVINWGIKERMIALPGNPVASVRRPAAGKARDRRFEPGEEQRLLEALGDRAGEVKGAKRAGAYRVGTRNPWMRPLVQLAIETAMRQGELIALRWENVDLTARTARLPDTKNGEARTVPLSSRAVAVLDGLQRGAESKGGIDGQVFPITAQ</sequence>
<dbReference type="InterPro" id="IPR050090">
    <property type="entry name" value="Tyrosine_recombinase_XerCD"/>
</dbReference>
<gene>
    <name evidence="5" type="ORF">B1A_02802</name>
</gene>
<dbReference type="PROSITE" id="PS51898">
    <property type="entry name" value="TYR_RECOMBINASE"/>
    <property type="match status" value="1"/>
</dbReference>
<dbReference type="Gene3D" id="1.10.443.10">
    <property type="entry name" value="Intergrase catalytic core"/>
    <property type="match status" value="1"/>
</dbReference>
<comment type="caution">
    <text evidence="5">The sequence shown here is derived from an EMBL/GenBank/DDBJ whole genome shotgun (WGS) entry which is preliminary data.</text>
</comment>
<dbReference type="PROSITE" id="PS51900">
    <property type="entry name" value="CB"/>
    <property type="match status" value="1"/>
</dbReference>
<evidence type="ECO:0000256" key="2">
    <source>
        <dbReference type="ARBA" id="ARBA00023172"/>
    </source>
</evidence>
<keyword evidence="1" id="KW-0238">DNA-binding</keyword>
<feature type="domain" description="Core-binding (CB)" evidence="4">
    <location>
        <begin position="59"/>
        <end position="139"/>
    </location>
</feature>
<dbReference type="EMBL" id="AUZX01002073">
    <property type="protein sequence ID" value="EQD77720.1"/>
    <property type="molecule type" value="Genomic_DNA"/>
</dbReference>
<evidence type="ECO:0000256" key="1">
    <source>
        <dbReference type="ARBA" id="ARBA00023125"/>
    </source>
</evidence>
<dbReference type="InterPro" id="IPR002104">
    <property type="entry name" value="Integrase_catalytic"/>
</dbReference>
<reference evidence="5" key="1">
    <citation type="submission" date="2013-08" db="EMBL/GenBank/DDBJ databases">
        <authorList>
            <person name="Mendez C."/>
            <person name="Richter M."/>
            <person name="Ferrer M."/>
            <person name="Sanchez J."/>
        </authorList>
    </citation>
    <scope>NUCLEOTIDE SEQUENCE</scope>
</reference>
<dbReference type="PANTHER" id="PTHR30349:SF94">
    <property type="entry name" value="INTEGRASE_RECOMBINASE HI_1414-RELATED"/>
    <property type="match status" value="1"/>
</dbReference>
<dbReference type="InterPro" id="IPR013762">
    <property type="entry name" value="Integrase-like_cat_sf"/>
</dbReference>
<dbReference type="SUPFAM" id="SSF56349">
    <property type="entry name" value="DNA breaking-rejoining enzymes"/>
    <property type="match status" value="1"/>
</dbReference>
<keyword evidence="2" id="KW-0233">DNA recombination</keyword>
<dbReference type="Pfam" id="PF00589">
    <property type="entry name" value="Phage_integrase"/>
    <property type="match status" value="1"/>
</dbReference>
<evidence type="ECO:0000313" key="5">
    <source>
        <dbReference type="EMBL" id="EQD77720.1"/>
    </source>
</evidence>
<feature type="non-terminal residue" evidence="5">
    <location>
        <position position="282"/>
    </location>
</feature>
<dbReference type="CDD" id="cd00796">
    <property type="entry name" value="INT_Rci_Hp1_C"/>
    <property type="match status" value="1"/>
</dbReference>
<protein>
    <submittedName>
        <fullName evidence="5">Phage integrase family protein</fullName>
    </submittedName>
</protein>
<accession>T1D605</accession>
<dbReference type="GO" id="GO:0006310">
    <property type="term" value="P:DNA recombination"/>
    <property type="evidence" value="ECO:0007669"/>
    <property type="project" value="UniProtKB-KW"/>
</dbReference>
<dbReference type="AlphaFoldDB" id="T1D605"/>
<reference evidence="5" key="2">
    <citation type="journal article" date="2014" name="ISME J.">
        <title>Microbial stratification in low pH oxic and suboxic macroscopic growths along an acid mine drainage.</title>
        <authorList>
            <person name="Mendez-Garcia C."/>
            <person name="Mesa V."/>
            <person name="Sprenger R.R."/>
            <person name="Richter M."/>
            <person name="Diez M.S."/>
            <person name="Solano J."/>
            <person name="Bargiela R."/>
            <person name="Golyshina O.V."/>
            <person name="Manteca A."/>
            <person name="Ramos J.L."/>
            <person name="Gallego J.R."/>
            <person name="Llorente I."/>
            <person name="Martins Dos Santos V.A."/>
            <person name="Jensen O.N."/>
            <person name="Pelaez A.I."/>
            <person name="Sanchez J."/>
            <person name="Ferrer M."/>
        </authorList>
    </citation>
    <scope>NUCLEOTIDE SEQUENCE</scope>
</reference>
<proteinExistence type="predicted"/>
<feature type="domain" description="Tyr recombinase" evidence="3">
    <location>
        <begin position="162"/>
        <end position="282"/>
    </location>
</feature>
<dbReference type="GO" id="GO:0003677">
    <property type="term" value="F:DNA binding"/>
    <property type="evidence" value="ECO:0007669"/>
    <property type="project" value="UniProtKB-KW"/>
</dbReference>
<dbReference type="InterPro" id="IPR010998">
    <property type="entry name" value="Integrase_recombinase_N"/>
</dbReference>
<name>T1D605_9ZZZZ</name>
<dbReference type="PANTHER" id="PTHR30349">
    <property type="entry name" value="PHAGE INTEGRASE-RELATED"/>
    <property type="match status" value="1"/>
</dbReference>
<evidence type="ECO:0000259" key="4">
    <source>
        <dbReference type="PROSITE" id="PS51900"/>
    </source>
</evidence>
<dbReference type="InterPro" id="IPR011010">
    <property type="entry name" value="DNA_brk_join_enz"/>
</dbReference>
<organism evidence="5">
    <name type="scientific">mine drainage metagenome</name>
    <dbReference type="NCBI Taxonomy" id="410659"/>
    <lineage>
        <taxon>unclassified sequences</taxon>
        <taxon>metagenomes</taxon>
        <taxon>ecological metagenomes</taxon>
    </lineage>
</organism>
<dbReference type="Gene3D" id="1.10.150.130">
    <property type="match status" value="1"/>
</dbReference>
<dbReference type="GO" id="GO:0015074">
    <property type="term" value="P:DNA integration"/>
    <property type="evidence" value="ECO:0007669"/>
    <property type="project" value="InterPro"/>
</dbReference>